<evidence type="ECO:0000256" key="6">
    <source>
        <dbReference type="SAM" id="MobiDB-lite"/>
    </source>
</evidence>
<feature type="compositionally biased region" description="Low complexity" evidence="6">
    <location>
        <begin position="777"/>
        <end position="834"/>
    </location>
</feature>
<feature type="compositionally biased region" description="Gly residues" evidence="6">
    <location>
        <begin position="551"/>
        <end position="573"/>
    </location>
</feature>
<keyword evidence="5" id="KW-0645">Protease</keyword>
<dbReference type="PANTHER" id="PTHR47966">
    <property type="entry name" value="BETA-SITE APP-CLEAVING ENZYME, ISOFORM A-RELATED"/>
    <property type="match status" value="1"/>
</dbReference>
<feature type="active site" evidence="3">
    <location>
        <position position="96"/>
    </location>
</feature>
<dbReference type="PROSITE" id="PS51767">
    <property type="entry name" value="PEPTIDASE_A1"/>
    <property type="match status" value="1"/>
</dbReference>
<dbReference type="PANTHER" id="PTHR47966:SF65">
    <property type="entry name" value="ASPARTIC-TYPE ENDOPEPTIDASE"/>
    <property type="match status" value="1"/>
</dbReference>
<feature type="chain" id="PRO_5043878075" description="Peptidase A1 domain-containing protein" evidence="7">
    <location>
        <begin position="22"/>
        <end position="899"/>
    </location>
</feature>
<feature type="region of interest" description="Disordered" evidence="6">
    <location>
        <begin position="745"/>
        <end position="839"/>
    </location>
</feature>
<dbReference type="Proteomes" id="UP001392437">
    <property type="component" value="Unassembled WGS sequence"/>
</dbReference>
<feature type="disulfide bond" evidence="4">
    <location>
        <begin position="326"/>
        <end position="373"/>
    </location>
</feature>
<dbReference type="Pfam" id="PF00026">
    <property type="entry name" value="Asp"/>
    <property type="match status" value="1"/>
</dbReference>
<accession>A0AAW0QC81</accession>
<keyword evidence="4" id="KW-1015">Disulfide bond</keyword>
<comment type="similarity">
    <text evidence="1 5">Belongs to the peptidase A1 family.</text>
</comment>
<organism evidence="9 10">
    <name type="scientific">Apiospora kogelbergensis</name>
    <dbReference type="NCBI Taxonomy" id="1337665"/>
    <lineage>
        <taxon>Eukaryota</taxon>
        <taxon>Fungi</taxon>
        <taxon>Dikarya</taxon>
        <taxon>Ascomycota</taxon>
        <taxon>Pezizomycotina</taxon>
        <taxon>Sordariomycetes</taxon>
        <taxon>Xylariomycetidae</taxon>
        <taxon>Amphisphaeriales</taxon>
        <taxon>Apiosporaceae</taxon>
        <taxon>Apiospora</taxon>
    </lineage>
</organism>
<dbReference type="InterPro" id="IPR001461">
    <property type="entry name" value="Aspartic_peptidase_A1"/>
</dbReference>
<dbReference type="Gene3D" id="2.40.70.10">
    <property type="entry name" value="Acid Proteases"/>
    <property type="match status" value="2"/>
</dbReference>
<proteinExistence type="inferred from homology"/>
<dbReference type="SUPFAM" id="SSF50630">
    <property type="entry name" value="Acid proteases"/>
    <property type="match status" value="1"/>
</dbReference>
<dbReference type="CDD" id="cd05471">
    <property type="entry name" value="pepsin_like"/>
    <property type="match status" value="1"/>
</dbReference>
<feature type="region of interest" description="Disordered" evidence="6">
    <location>
        <begin position="505"/>
        <end position="619"/>
    </location>
</feature>
<name>A0AAW0QC81_9PEZI</name>
<dbReference type="InterPro" id="IPR033121">
    <property type="entry name" value="PEPTIDASE_A1"/>
</dbReference>
<feature type="region of interest" description="Disordered" evidence="6">
    <location>
        <begin position="454"/>
        <end position="492"/>
    </location>
</feature>
<sequence>MSLYRVIGASALASLVSGAWGSNNGTSTTPAPGKLEKPTGLISIPLKRANSLAGGSTSIQRRFFQSNVLGVYGAAYLAEISIGTSAEPQKVEVLLDTGSFELWVNPDCQKSYEPRICGVFGQYDPTKSSTSKNLQQPYQIQYGSGSTSGTYYMDDIFFSGAKITAQQFGVANMSDAVWFGIMGLARGRGNGFINYNTIVDSIAAQGYANSRLFSMDLGPQGQPAGFTNGQIVFGGVDTSKFDGTLIQMLTDPNEPHYTVYLNNLDIRVPTATEKVPVVIFPRPGRFSLIVDSGTTLSLLPKYIVDALAAQFPGAVSDGHGGYTVPCAYQQQNGTVAFSLSATSAGGRSVPASPIITVNVPYSEFIWNAGGDFCYLGAWADDSIGVYILGDTFLRGAYVVFDQDTGALYMGDRARCSGPGAAGTNLVAVPAGRDQVLNITGTCALAPGVILPGGSTVPPDPAPSSTSSTSISVTLPGGTLPSTSLGGSAGPTINPVGPVSVSISTSAVDPGASTTSTVSGTTTPAASSPPVAAPTSTPSSGTGLDPNAVPAGGSGSGGTGTGSGNNGGNNGGNIGSAAASAGPSITGGSGSGSGSSPVGGGNDPNVRPNLAPGAGSAGATGTMSGTITSTITNLIVYTVTACPANAGAACVTGQLATRTNVYVTTICPTPTPAPAIGGAVAAAPAQDQGGVVVTVKEQCRTSTYAVTSCPPGAVGCTVGAMTTQTYTEYRTFTTTTATARQTTVQTVNSPAVGGGNNGYSSPGALPPAVQVAGGSAGDGSSSSSSSSSSQNGAGSSSSTSQSGGGSSSSSSSSNGNNGSNGSPGSNGSNGSPGSNGSNGGNGINGSNAAATCAGTNCTVVAQGSVPMKPVYAGADGRMGTLQGWWAAVGIGALALVLGGS</sequence>
<feature type="compositionally biased region" description="Low complexity" evidence="6">
    <location>
        <begin position="574"/>
        <end position="583"/>
    </location>
</feature>
<keyword evidence="7" id="KW-0732">Signal</keyword>
<gene>
    <name evidence="9" type="ORF">PG999_010609</name>
</gene>
<comment type="caution">
    <text evidence="9">The sequence shown here is derived from an EMBL/GenBank/DDBJ whole genome shotgun (WGS) entry which is preliminary data.</text>
</comment>
<reference evidence="9 10" key="1">
    <citation type="submission" date="2023-01" db="EMBL/GenBank/DDBJ databases">
        <title>Analysis of 21 Apiospora genomes using comparative genomics revels a genus with tremendous synthesis potential of carbohydrate active enzymes and secondary metabolites.</title>
        <authorList>
            <person name="Sorensen T."/>
        </authorList>
    </citation>
    <scope>NUCLEOTIDE SEQUENCE [LARGE SCALE GENOMIC DNA]</scope>
    <source>
        <strain evidence="9 10">CBS 117206</strain>
    </source>
</reference>
<evidence type="ECO:0000256" key="7">
    <source>
        <dbReference type="SAM" id="SignalP"/>
    </source>
</evidence>
<feature type="domain" description="Peptidase A1" evidence="8">
    <location>
        <begin position="76"/>
        <end position="410"/>
    </location>
</feature>
<keyword evidence="5" id="KW-0378">Hydrolase</keyword>
<evidence type="ECO:0000256" key="4">
    <source>
        <dbReference type="PIRSR" id="PIRSR601461-2"/>
    </source>
</evidence>
<feature type="compositionally biased region" description="Low complexity" evidence="6">
    <location>
        <begin position="462"/>
        <end position="491"/>
    </location>
</feature>
<dbReference type="PROSITE" id="PS00141">
    <property type="entry name" value="ASP_PROTEASE"/>
    <property type="match status" value="1"/>
</dbReference>
<feature type="compositionally biased region" description="Low complexity" evidence="6">
    <location>
        <begin position="509"/>
        <end position="550"/>
    </location>
</feature>
<feature type="compositionally biased region" description="Gly residues" evidence="6">
    <location>
        <begin position="584"/>
        <end position="601"/>
    </location>
</feature>
<evidence type="ECO:0000259" key="8">
    <source>
        <dbReference type="PROSITE" id="PS51767"/>
    </source>
</evidence>
<evidence type="ECO:0000313" key="9">
    <source>
        <dbReference type="EMBL" id="KAK8100235.1"/>
    </source>
</evidence>
<dbReference type="InterPro" id="IPR001969">
    <property type="entry name" value="Aspartic_peptidase_AS"/>
</dbReference>
<evidence type="ECO:0000256" key="5">
    <source>
        <dbReference type="RuleBase" id="RU000454"/>
    </source>
</evidence>
<keyword evidence="10" id="KW-1185">Reference proteome</keyword>
<evidence type="ECO:0000256" key="1">
    <source>
        <dbReference type="ARBA" id="ARBA00007447"/>
    </source>
</evidence>
<evidence type="ECO:0000256" key="2">
    <source>
        <dbReference type="ARBA" id="ARBA00022750"/>
    </source>
</evidence>
<protein>
    <recommendedName>
        <fullName evidence="8">Peptidase A1 domain-containing protein</fullName>
    </recommendedName>
</protein>
<dbReference type="GO" id="GO:0004190">
    <property type="term" value="F:aspartic-type endopeptidase activity"/>
    <property type="evidence" value="ECO:0007669"/>
    <property type="project" value="UniProtKB-KW"/>
</dbReference>
<dbReference type="InterPro" id="IPR034164">
    <property type="entry name" value="Pepsin-like_dom"/>
</dbReference>
<feature type="active site" evidence="3">
    <location>
        <position position="291"/>
    </location>
</feature>
<feature type="signal peptide" evidence="7">
    <location>
        <begin position="1"/>
        <end position="21"/>
    </location>
</feature>
<evidence type="ECO:0000313" key="10">
    <source>
        <dbReference type="Proteomes" id="UP001392437"/>
    </source>
</evidence>
<dbReference type="InterPro" id="IPR021109">
    <property type="entry name" value="Peptidase_aspartic_dom_sf"/>
</dbReference>
<dbReference type="AlphaFoldDB" id="A0AAW0QC81"/>
<evidence type="ECO:0000256" key="3">
    <source>
        <dbReference type="PIRSR" id="PIRSR601461-1"/>
    </source>
</evidence>
<dbReference type="GO" id="GO:0006508">
    <property type="term" value="P:proteolysis"/>
    <property type="evidence" value="ECO:0007669"/>
    <property type="project" value="UniProtKB-KW"/>
</dbReference>
<keyword evidence="2 5" id="KW-0064">Aspartyl protease</keyword>
<dbReference type="PRINTS" id="PR00792">
    <property type="entry name" value="PEPSIN"/>
</dbReference>
<dbReference type="EMBL" id="JAQQWP010000009">
    <property type="protein sequence ID" value="KAK8100235.1"/>
    <property type="molecule type" value="Genomic_DNA"/>
</dbReference>